<reference evidence="9" key="1">
    <citation type="submission" date="2020-10" db="EMBL/GenBank/DDBJ databases">
        <authorList>
            <person name="Gilroy R."/>
        </authorList>
    </citation>
    <scope>NUCLEOTIDE SEQUENCE</scope>
    <source>
        <strain evidence="9">CHK195-11698</strain>
    </source>
</reference>
<dbReference type="InterPro" id="IPR010998">
    <property type="entry name" value="Integrase_recombinase_N"/>
</dbReference>
<proteinExistence type="inferred from homology"/>
<dbReference type="PANTHER" id="PTHR30349">
    <property type="entry name" value="PHAGE INTEGRASE-RELATED"/>
    <property type="match status" value="1"/>
</dbReference>
<dbReference type="Pfam" id="PF02899">
    <property type="entry name" value="Phage_int_SAM_1"/>
    <property type="match status" value="1"/>
</dbReference>
<dbReference type="PROSITE" id="PS51898">
    <property type="entry name" value="TYR_RECOMBINASE"/>
    <property type="match status" value="1"/>
</dbReference>
<organism evidence="9 10">
    <name type="scientific">Candidatus Fimiplasma intestinipullorum</name>
    <dbReference type="NCBI Taxonomy" id="2840825"/>
    <lineage>
        <taxon>Bacteria</taxon>
        <taxon>Bacillati</taxon>
        <taxon>Bacillota</taxon>
        <taxon>Clostridia</taxon>
        <taxon>Eubacteriales</taxon>
        <taxon>Candidatus Fimiplasma</taxon>
    </lineage>
</organism>
<dbReference type="InterPro" id="IPR002104">
    <property type="entry name" value="Integrase_catalytic"/>
</dbReference>
<dbReference type="AlphaFoldDB" id="A0A9D1KZU6"/>
<dbReference type="InterPro" id="IPR044068">
    <property type="entry name" value="CB"/>
</dbReference>
<evidence type="ECO:0000256" key="3">
    <source>
        <dbReference type="ARBA" id="ARBA00022908"/>
    </source>
</evidence>
<dbReference type="PANTHER" id="PTHR30349:SF81">
    <property type="entry name" value="TYROSINE RECOMBINASE XERC"/>
    <property type="match status" value="1"/>
</dbReference>
<evidence type="ECO:0000256" key="1">
    <source>
        <dbReference type="ARBA" id="ARBA00003283"/>
    </source>
</evidence>
<evidence type="ECO:0000256" key="4">
    <source>
        <dbReference type="ARBA" id="ARBA00023125"/>
    </source>
</evidence>
<comment type="function">
    <text evidence="1">Site-specific tyrosine recombinase, which acts by catalyzing the cutting and rejoining of the recombining DNA molecules.</text>
</comment>
<dbReference type="InterPro" id="IPR013762">
    <property type="entry name" value="Integrase-like_cat_sf"/>
</dbReference>
<keyword evidence="5" id="KW-0233">DNA recombination</keyword>
<evidence type="ECO:0000259" key="8">
    <source>
        <dbReference type="PROSITE" id="PS51900"/>
    </source>
</evidence>
<dbReference type="GO" id="GO:0003677">
    <property type="term" value="F:DNA binding"/>
    <property type="evidence" value="ECO:0007669"/>
    <property type="project" value="UniProtKB-UniRule"/>
</dbReference>
<dbReference type="GO" id="GO:0006310">
    <property type="term" value="P:DNA recombination"/>
    <property type="evidence" value="ECO:0007669"/>
    <property type="project" value="UniProtKB-KW"/>
</dbReference>
<dbReference type="EMBL" id="DVMJ01000022">
    <property type="protein sequence ID" value="HIU13060.1"/>
    <property type="molecule type" value="Genomic_DNA"/>
</dbReference>
<dbReference type="Gene3D" id="1.10.443.10">
    <property type="entry name" value="Intergrase catalytic core"/>
    <property type="match status" value="1"/>
</dbReference>
<feature type="domain" description="Core-binding (CB)" evidence="8">
    <location>
        <begin position="1"/>
        <end position="80"/>
    </location>
</feature>
<dbReference type="InterPro" id="IPR011010">
    <property type="entry name" value="DNA_brk_join_enz"/>
</dbReference>
<dbReference type="Proteomes" id="UP000824175">
    <property type="component" value="Unassembled WGS sequence"/>
</dbReference>
<reference evidence="9" key="2">
    <citation type="journal article" date="2021" name="PeerJ">
        <title>Extensive microbial diversity within the chicken gut microbiome revealed by metagenomics and culture.</title>
        <authorList>
            <person name="Gilroy R."/>
            <person name="Ravi A."/>
            <person name="Getino M."/>
            <person name="Pursley I."/>
            <person name="Horton D.L."/>
            <person name="Alikhan N.F."/>
            <person name="Baker D."/>
            <person name="Gharbi K."/>
            <person name="Hall N."/>
            <person name="Watson M."/>
            <person name="Adriaenssens E.M."/>
            <person name="Foster-Nyarko E."/>
            <person name="Jarju S."/>
            <person name="Secka A."/>
            <person name="Antonio M."/>
            <person name="Oren A."/>
            <person name="Chaudhuri R.R."/>
            <person name="La Ragione R."/>
            <person name="Hildebrand F."/>
            <person name="Pallen M.J."/>
        </authorList>
    </citation>
    <scope>NUCLEOTIDE SEQUENCE</scope>
    <source>
        <strain evidence="9">CHK195-11698</strain>
    </source>
</reference>
<evidence type="ECO:0000256" key="6">
    <source>
        <dbReference type="PROSITE-ProRule" id="PRU01248"/>
    </source>
</evidence>
<comment type="caution">
    <text evidence="9">The sequence shown here is derived from an EMBL/GenBank/DDBJ whole genome shotgun (WGS) entry which is preliminary data.</text>
</comment>
<evidence type="ECO:0000313" key="9">
    <source>
        <dbReference type="EMBL" id="HIU13060.1"/>
    </source>
</evidence>
<evidence type="ECO:0000256" key="5">
    <source>
        <dbReference type="ARBA" id="ARBA00023172"/>
    </source>
</evidence>
<dbReference type="InterPro" id="IPR050090">
    <property type="entry name" value="Tyrosine_recombinase_XerCD"/>
</dbReference>
<dbReference type="SUPFAM" id="SSF56349">
    <property type="entry name" value="DNA breaking-rejoining enzymes"/>
    <property type="match status" value="1"/>
</dbReference>
<dbReference type="Gene3D" id="1.10.150.130">
    <property type="match status" value="1"/>
</dbReference>
<sequence length="296" mass="34997">MEKELITQYLNQCRTLKGLNAKTLKAYRIDLNQYARFMADADLMDRQRIIQYLSLLHEKYKPKTAKRKIASLKAFYHYLVYEEIIAFHPFTKIDTHFKEPLLLPRTIDLSDLSRLLGCVYQSHNTRDIAILEMLVTTGLRVSEIAKIKTSELGEDTLRIHGKGNKERIIFLEDTHLKSALVAYYHEYQTYIERSDYFFINRSHNPISEQSIRLMVKKYARNAGIDKNITPHMFRHTFATMLLEEDVDIRYIQHILGHSSIVTTQIYTHVVNEKQKKIMREKNPRKHIMTKNDNEYA</sequence>
<evidence type="ECO:0000256" key="2">
    <source>
        <dbReference type="ARBA" id="ARBA00008857"/>
    </source>
</evidence>
<name>A0A9D1KZU6_9FIRM</name>
<dbReference type="InterPro" id="IPR004107">
    <property type="entry name" value="Integrase_SAM-like_N"/>
</dbReference>
<keyword evidence="3" id="KW-0229">DNA integration</keyword>
<evidence type="ECO:0000259" key="7">
    <source>
        <dbReference type="PROSITE" id="PS51898"/>
    </source>
</evidence>
<protein>
    <submittedName>
        <fullName evidence="9">Tyrosine-type recombinase/integrase</fullName>
    </submittedName>
</protein>
<evidence type="ECO:0000313" key="10">
    <source>
        <dbReference type="Proteomes" id="UP000824175"/>
    </source>
</evidence>
<dbReference type="Pfam" id="PF00589">
    <property type="entry name" value="Phage_integrase"/>
    <property type="match status" value="1"/>
</dbReference>
<feature type="domain" description="Tyr recombinase" evidence="7">
    <location>
        <begin position="102"/>
        <end position="279"/>
    </location>
</feature>
<dbReference type="PROSITE" id="PS51900">
    <property type="entry name" value="CB"/>
    <property type="match status" value="1"/>
</dbReference>
<gene>
    <name evidence="9" type="ORF">IAD15_03210</name>
</gene>
<dbReference type="GO" id="GO:0015074">
    <property type="term" value="P:DNA integration"/>
    <property type="evidence" value="ECO:0007669"/>
    <property type="project" value="UniProtKB-KW"/>
</dbReference>
<accession>A0A9D1KZU6</accession>
<comment type="similarity">
    <text evidence="2">Belongs to the 'phage' integrase family.</text>
</comment>
<keyword evidence="4 6" id="KW-0238">DNA-binding</keyword>